<dbReference type="PANTHER" id="PTHR15154">
    <property type="entry name" value="HAMARTIN"/>
    <property type="match status" value="1"/>
</dbReference>
<feature type="region of interest" description="Disordered" evidence="2">
    <location>
        <begin position="862"/>
        <end position="887"/>
    </location>
</feature>
<gene>
    <name evidence="3" type="ORF">LODBEIA_P24870</name>
</gene>
<evidence type="ECO:0000256" key="1">
    <source>
        <dbReference type="SAM" id="Coils"/>
    </source>
</evidence>
<reference evidence="3 4" key="1">
    <citation type="submission" date="2024-03" db="EMBL/GenBank/DDBJ databases">
        <authorList>
            <person name="Brejova B."/>
        </authorList>
    </citation>
    <scope>NUCLEOTIDE SEQUENCE [LARGE SCALE GENOMIC DNA]</scope>
    <source>
        <strain evidence="3 4">CBS 14171</strain>
    </source>
</reference>
<feature type="compositionally biased region" description="Basic and acidic residues" evidence="2">
    <location>
        <begin position="654"/>
        <end position="667"/>
    </location>
</feature>
<proteinExistence type="predicted"/>
<dbReference type="Proteomes" id="UP001497383">
    <property type="component" value="Chromosome 3"/>
</dbReference>
<sequence length="1092" mass="123523">MSGSSRSLIKALDSVLSKNDETEPSKEETASFNNIISQYFQKHNNLATIQQSTSISDELYELYNKYVKPSQNIDKEYKFLEVLSKVCGVFNHKESHLWVRTYLRPMIDSAGYDSRFVEEARVFLKSLVIDYGTSQDPGLLDLREKFATSVIQMLLNIYLDEDVMHSQLSMQVAPEQKDTQTYHERKRFIRYNCAQLLKSYGVAHVELYCRVLDEHIQNVDHRAEGLILFADLVGSQKPCIAKVADLPIFLSLMRCICYDFNGAIVHSALTVLLMLLPQVSTSLGAHLPDLLVMYSRILSWHEFNKFIPNRFENFHEYANDTGMWRVARETRSPSGTEVIFDYQHYATLLYGLFPFNFFEFARAPYEYFNKRAPQLMTVGFFKHLEASVSSPSFVIEDYTKSVTKSLLVTFLLHPKCLAQCHLKVEPESESESDLDLVLDEEISNPISWIESDGQKKENQSLSSEDVATACLSLNPNLLMNANSIVNYHPALELNRLDKIISRKSSMSGPIYMSTSGASKALLANNLPGRRVSIVPTNFVIDNAEGTIKFQDVNFDTNSWENGQNANQSFVSDGASVKNNTVANANANASAGASAGEPLPELLEQHEHLFSTNLKHIKRLNTHPVAHQTAAPPPDPMYKNSMHETLSPVSETRSIRFDHDGDRNDVKLSRPMSSPTTTLETVSASKEKQYSNSSFCAEMSTLNGSGLKPYYSMNDENGTSIDFYQRELLLYKNEIEFTSYMKHLNKIHYSKLRKAVASEKMDEGGRVAEEIHELEKIVDALKQDIISQGNKSKLDEQSVLLEQIRELRDANESLLEQVKGSEVAMEVERANMEKVLKEDIPNKDFEIEQLKIQVAVLEQEKARATRDNNARESEDTNHSKQNHEGQLVSSKHKQEHETQLYNMKIQLQLAHEKVHQMSREYKELEDSYNITVNEYDKKVANSKLAISNAISSYALKYEKKNQELATALVKFEKLLEEKDLKIARLSASNPIPINGAYNQFRQQSNSSITSGRTNDAYEGEDLMGYSFNPKGTLHTPAPISQMRRHSSSKGSEDAGGAPLSHSKPPPLTSPLTSDNLPILKGRGGYQKRSKKMM</sequence>
<evidence type="ECO:0008006" key="5">
    <source>
        <dbReference type="Google" id="ProtNLM"/>
    </source>
</evidence>
<dbReference type="InterPro" id="IPR007483">
    <property type="entry name" value="Hamartin"/>
</dbReference>
<dbReference type="PANTHER" id="PTHR15154:SF2">
    <property type="entry name" value="HAMARTIN"/>
    <property type="match status" value="1"/>
</dbReference>
<evidence type="ECO:0000313" key="3">
    <source>
        <dbReference type="EMBL" id="CAK9438236.1"/>
    </source>
</evidence>
<feature type="coiled-coil region" evidence="1">
    <location>
        <begin position="906"/>
        <end position="976"/>
    </location>
</feature>
<feature type="compositionally biased region" description="Polar residues" evidence="2">
    <location>
        <begin position="1001"/>
        <end position="1012"/>
    </location>
</feature>
<dbReference type="GeneID" id="92207683"/>
<name>A0ABP0ZJE3_9ASCO</name>
<evidence type="ECO:0000313" key="4">
    <source>
        <dbReference type="Proteomes" id="UP001497383"/>
    </source>
</evidence>
<keyword evidence="4" id="KW-1185">Reference proteome</keyword>
<feature type="region of interest" description="Disordered" evidence="2">
    <location>
        <begin position="654"/>
        <end position="677"/>
    </location>
</feature>
<feature type="compositionally biased region" description="Basic and acidic residues" evidence="2">
    <location>
        <begin position="862"/>
        <end position="882"/>
    </location>
</feature>
<dbReference type="Pfam" id="PF04388">
    <property type="entry name" value="Hamartin"/>
    <property type="match status" value="1"/>
</dbReference>
<organism evidence="3 4">
    <name type="scientific">Lodderomyces beijingensis</name>
    <dbReference type="NCBI Taxonomy" id="1775926"/>
    <lineage>
        <taxon>Eukaryota</taxon>
        <taxon>Fungi</taxon>
        <taxon>Dikarya</taxon>
        <taxon>Ascomycota</taxon>
        <taxon>Saccharomycotina</taxon>
        <taxon>Pichiomycetes</taxon>
        <taxon>Debaryomycetaceae</taxon>
        <taxon>Candida/Lodderomyces clade</taxon>
        <taxon>Lodderomyces</taxon>
    </lineage>
</organism>
<feature type="region of interest" description="Disordered" evidence="2">
    <location>
        <begin position="1001"/>
        <end position="1092"/>
    </location>
</feature>
<keyword evidence="1" id="KW-0175">Coiled coil</keyword>
<dbReference type="EMBL" id="OZ022407">
    <property type="protein sequence ID" value="CAK9438236.1"/>
    <property type="molecule type" value="Genomic_DNA"/>
</dbReference>
<protein>
    <recommendedName>
        <fullName evidence="5">Tuberous sclerosis 1</fullName>
    </recommendedName>
</protein>
<accession>A0ABP0ZJE3</accession>
<dbReference type="RefSeq" id="XP_066829425.1">
    <property type="nucleotide sequence ID" value="XM_066972491.1"/>
</dbReference>
<evidence type="ECO:0000256" key="2">
    <source>
        <dbReference type="SAM" id="MobiDB-lite"/>
    </source>
</evidence>